<dbReference type="CDD" id="cd16145">
    <property type="entry name" value="ARS_like"/>
    <property type="match status" value="1"/>
</dbReference>
<evidence type="ECO:0000313" key="6">
    <source>
        <dbReference type="Proteomes" id="UP000319817"/>
    </source>
</evidence>
<dbReference type="InterPro" id="IPR050738">
    <property type="entry name" value="Sulfatase"/>
</dbReference>
<dbReference type="OrthoDB" id="9783154at2"/>
<sequence length="469" mass="51917" precursor="true">MLRSIALLTLTAFVLAGQADAAQPNIVYILLDDAGYGDLSCYGQQKFKTPNIDRIAAEGMKFTDHYSGSTVCAPTRCSLLTGLHTGHTFVRGNREVKPEGQAAMPAEIITIPRLLRDAGYKTGAFGKWGLGSPGSTSDPVEHFDEFYGYNCQREAHNYYPDHLWHNAERVPMDGKTYSATLIHEQAIGFIRDNKDGPFFAFLPTPIPHAAMHAPEEFNQPFRKKFAQFEDTIGKYSGPEVKNPIAAFAGMMTLVDQQVGEVLDVLEELGIADNTLVMLTSDNGPHKEGGHDPVFFDSNGPLQGFKRDLYEGGIRAPLLARWPGTIKPGTVSDHVSAHWDMLPTFCALAGVKVPAKTDGISMVPTLMSDPQNQPAHQYLYWEFYERGGKRAVRFGDWKAVQLNLNKDPNAPIQLYHLPSDVAESNDVAAKHPKLVEKAKSFFKDAHVPSQFWKFGRPQKKQKNAKQKSAA</sequence>
<dbReference type="EMBL" id="CP036526">
    <property type="protein sequence ID" value="QDT08945.1"/>
    <property type="molecule type" value="Genomic_DNA"/>
</dbReference>
<dbReference type="EC" id="3.1.6.1" evidence="5"/>
<comment type="similarity">
    <text evidence="1">Belongs to the sulfatase family.</text>
</comment>
<evidence type="ECO:0000256" key="2">
    <source>
        <dbReference type="ARBA" id="ARBA00022801"/>
    </source>
</evidence>
<dbReference type="Gene3D" id="3.30.1120.10">
    <property type="match status" value="1"/>
</dbReference>
<proteinExistence type="inferred from homology"/>
<organism evidence="5 6">
    <name type="scientific">Stieleria marina</name>
    <dbReference type="NCBI Taxonomy" id="1930275"/>
    <lineage>
        <taxon>Bacteria</taxon>
        <taxon>Pseudomonadati</taxon>
        <taxon>Planctomycetota</taxon>
        <taxon>Planctomycetia</taxon>
        <taxon>Pirellulales</taxon>
        <taxon>Pirellulaceae</taxon>
        <taxon>Stieleria</taxon>
    </lineage>
</organism>
<name>A0A517NP88_9BACT</name>
<dbReference type="SUPFAM" id="SSF53649">
    <property type="entry name" value="Alkaline phosphatase-like"/>
    <property type="match status" value="1"/>
</dbReference>
<accession>A0A517NP88</accession>
<reference evidence="5 6" key="1">
    <citation type="submission" date="2019-02" db="EMBL/GenBank/DDBJ databases">
        <title>Deep-cultivation of Planctomycetes and their phenomic and genomic characterization uncovers novel biology.</title>
        <authorList>
            <person name="Wiegand S."/>
            <person name="Jogler M."/>
            <person name="Boedeker C."/>
            <person name="Pinto D."/>
            <person name="Vollmers J."/>
            <person name="Rivas-Marin E."/>
            <person name="Kohn T."/>
            <person name="Peeters S.H."/>
            <person name="Heuer A."/>
            <person name="Rast P."/>
            <person name="Oberbeckmann S."/>
            <person name="Bunk B."/>
            <person name="Jeske O."/>
            <person name="Meyerdierks A."/>
            <person name="Storesund J.E."/>
            <person name="Kallscheuer N."/>
            <person name="Luecker S."/>
            <person name="Lage O.M."/>
            <person name="Pohl T."/>
            <person name="Merkel B.J."/>
            <person name="Hornburger P."/>
            <person name="Mueller R.-W."/>
            <person name="Bruemmer F."/>
            <person name="Labrenz M."/>
            <person name="Spormann A.M."/>
            <person name="Op den Camp H."/>
            <person name="Overmann J."/>
            <person name="Amann R."/>
            <person name="Jetten M.S.M."/>
            <person name="Mascher T."/>
            <person name="Medema M.H."/>
            <person name="Devos D.P."/>
            <person name="Kaster A.-K."/>
            <person name="Ovreas L."/>
            <person name="Rohde M."/>
            <person name="Galperin M.Y."/>
            <person name="Jogler C."/>
        </authorList>
    </citation>
    <scope>NUCLEOTIDE SEQUENCE [LARGE SCALE GENOMIC DNA]</scope>
    <source>
        <strain evidence="5 6">K23_9</strain>
    </source>
</reference>
<gene>
    <name evidence="5" type="primary">atsA_20</name>
    <name evidence="5" type="ORF">K239x_08880</name>
</gene>
<feature type="domain" description="Sulfatase N-terminal" evidence="4">
    <location>
        <begin position="24"/>
        <end position="350"/>
    </location>
</feature>
<dbReference type="PANTHER" id="PTHR42693">
    <property type="entry name" value="ARYLSULFATASE FAMILY MEMBER"/>
    <property type="match status" value="1"/>
</dbReference>
<dbReference type="InterPro" id="IPR000917">
    <property type="entry name" value="Sulfatase_N"/>
</dbReference>
<keyword evidence="2 5" id="KW-0378">Hydrolase</keyword>
<dbReference type="GO" id="GO:0004065">
    <property type="term" value="F:arylsulfatase activity"/>
    <property type="evidence" value="ECO:0007669"/>
    <property type="project" value="UniProtKB-EC"/>
</dbReference>
<keyword evidence="6" id="KW-1185">Reference proteome</keyword>
<evidence type="ECO:0000256" key="1">
    <source>
        <dbReference type="ARBA" id="ARBA00008779"/>
    </source>
</evidence>
<dbReference type="InterPro" id="IPR017850">
    <property type="entry name" value="Alkaline_phosphatase_core_sf"/>
</dbReference>
<dbReference type="Gene3D" id="3.40.720.10">
    <property type="entry name" value="Alkaline Phosphatase, subunit A"/>
    <property type="match status" value="1"/>
</dbReference>
<dbReference type="Proteomes" id="UP000319817">
    <property type="component" value="Chromosome"/>
</dbReference>
<feature type="signal peptide" evidence="3">
    <location>
        <begin position="1"/>
        <end position="21"/>
    </location>
</feature>
<feature type="chain" id="PRO_5022223701" evidence="3">
    <location>
        <begin position="22"/>
        <end position="469"/>
    </location>
</feature>
<protein>
    <submittedName>
        <fullName evidence="5">Arylsulfatase</fullName>
        <ecNumber evidence="5">3.1.6.1</ecNumber>
    </submittedName>
</protein>
<evidence type="ECO:0000313" key="5">
    <source>
        <dbReference type="EMBL" id="QDT08945.1"/>
    </source>
</evidence>
<dbReference type="RefSeq" id="WP_145416408.1">
    <property type="nucleotide sequence ID" value="NZ_CP036526.1"/>
</dbReference>
<dbReference type="AlphaFoldDB" id="A0A517NP88"/>
<keyword evidence="3" id="KW-0732">Signal</keyword>
<evidence type="ECO:0000259" key="4">
    <source>
        <dbReference type="Pfam" id="PF00884"/>
    </source>
</evidence>
<dbReference type="PANTHER" id="PTHR42693:SF53">
    <property type="entry name" value="ENDO-4-O-SULFATASE"/>
    <property type="match status" value="1"/>
</dbReference>
<evidence type="ECO:0000256" key="3">
    <source>
        <dbReference type="SAM" id="SignalP"/>
    </source>
</evidence>
<dbReference type="Pfam" id="PF00884">
    <property type="entry name" value="Sulfatase"/>
    <property type="match status" value="1"/>
</dbReference>